<keyword evidence="3" id="KW-1185">Reference proteome</keyword>
<accession>A0ABQ2JXJ8</accession>
<evidence type="ECO:0000256" key="1">
    <source>
        <dbReference type="SAM" id="MobiDB-lite"/>
    </source>
</evidence>
<evidence type="ECO:0000313" key="3">
    <source>
        <dbReference type="Proteomes" id="UP000605099"/>
    </source>
</evidence>
<comment type="caution">
    <text evidence="2">The sequence shown here is derived from an EMBL/GenBank/DDBJ whole genome shotgun (WGS) entry which is preliminary data.</text>
</comment>
<dbReference type="Proteomes" id="UP000605099">
    <property type="component" value="Unassembled WGS sequence"/>
</dbReference>
<evidence type="ECO:0008006" key="4">
    <source>
        <dbReference type="Google" id="ProtNLM"/>
    </source>
</evidence>
<dbReference type="PROSITE" id="PS51257">
    <property type="entry name" value="PROKAR_LIPOPROTEIN"/>
    <property type="match status" value="1"/>
</dbReference>
<dbReference type="EMBL" id="BMLK01000016">
    <property type="protein sequence ID" value="GGN55884.1"/>
    <property type="molecule type" value="Genomic_DNA"/>
</dbReference>
<feature type="region of interest" description="Disordered" evidence="1">
    <location>
        <begin position="260"/>
        <end position="281"/>
    </location>
</feature>
<evidence type="ECO:0000313" key="2">
    <source>
        <dbReference type="EMBL" id="GGN55884.1"/>
    </source>
</evidence>
<proteinExistence type="predicted"/>
<gene>
    <name evidence="2" type="ORF">GCM10011349_33020</name>
</gene>
<name>A0ABQ2JXJ8_9SPHN</name>
<reference evidence="3" key="1">
    <citation type="journal article" date="2019" name="Int. J. Syst. Evol. Microbiol.">
        <title>The Global Catalogue of Microorganisms (GCM) 10K type strain sequencing project: providing services to taxonomists for standard genome sequencing and annotation.</title>
        <authorList>
            <consortium name="The Broad Institute Genomics Platform"/>
            <consortium name="The Broad Institute Genome Sequencing Center for Infectious Disease"/>
            <person name="Wu L."/>
            <person name="Ma J."/>
        </authorList>
    </citation>
    <scope>NUCLEOTIDE SEQUENCE [LARGE SCALE GENOMIC DNA]</scope>
    <source>
        <strain evidence="3">CGMCC 1.6784</strain>
    </source>
</reference>
<feature type="compositionally biased region" description="Polar residues" evidence="1">
    <location>
        <begin position="261"/>
        <end position="281"/>
    </location>
</feature>
<protein>
    <recommendedName>
        <fullName evidence="4">Lipoprotein</fullName>
    </recommendedName>
</protein>
<organism evidence="2 3">
    <name type="scientific">Novosphingobium indicum</name>
    <dbReference type="NCBI Taxonomy" id="462949"/>
    <lineage>
        <taxon>Bacteria</taxon>
        <taxon>Pseudomonadati</taxon>
        <taxon>Pseudomonadota</taxon>
        <taxon>Alphaproteobacteria</taxon>
        <taxon>Sphingomonadales</taxon>
        <taxon>Sphingomonadaceae</taxon>
        <taxon>Novosphingobium</taxon>
    </lineage>
</organism>
<sequence length="281" mass="30867">MNNRIFTIMACSALITACSNSPDAMLKKGDPKVCASDEILEQVYSIVKDNALSPTNVNISPAEYESSKQGWISKLKLSADNVTSSSVDTGNQKISCSGTLTLSAADIGETVSAPLEFEVQANQSDQRKPIIVVNMGPIQGHIFSILTSIAKPDFDAAQDKLDAQEDALVKQDEDLVRDTPGATEKLQARSRENLVANLFSEQELALIDRIYLSHMMCMSTDARNRDAFCRKERRLNKEAKEADLCSTAGNEWYHCSKEAELQQQRDALQQPENATPSNSSE</sequence>